<name>A0A381U6N2_9ZZZZ</name>
<sequence length="282" mass="30398">MALLTVTDLTVKFDDFTAVDSASFAIEPGETLGVVGESGSGKSVTALSIMRLVEQGTRARITNGSVEFEKADGQHIDLLAQGERTMQGIRGNDISMIFQEPLTSLNPVYAVGEQIAEAVRIHQGLGRKAAAVRAREMFDLVRIPEADKRIGQYPHEMSGGMRQRVMIAIALACDPRLLIADEPTTALDVTIQAQILGLIKQLQVDTGTAVILITHDMGVVAEVADQVVVMNRSKVVETGDVDQIFHDPRKPYTRGLLSAVPQLGSMAGKSEPEPFHLAGSLR</sequence>
<keyword evidence="3" id="KW-1003">Cell membrane</keyword>
<dbReference type="EMBL" id="UINC01005764">
    <property type="protein sequence ID" value="SVA23401.1"/>
    <property type="molecule type" value="Genomic_DNA"/>
</dbReference>
<accession>A0A381U6N2</accession>
<dbReference type="InterPro" id="IPR013563">
    <property type="entry name" value="Oligopep_ABC_C"/>
</dbReference>
<keyword evidence="6" id="KW-0472">Membrane</keyword>
<dbReference type="PANTHER" id="PTHR43297:SF2">
    <property type="entry name" value="DIPEPTIDE TRANSPORT ATP-BINDING PROTEIN DPPD"/>
    <property type="match status" value="1"/>
</dbReference>
<dbReference type="InterPro" id="IPR027417">
    <property type="entry name" value="P-loop_NTPase"/>
</dbReference>
<dbReference type="GO" id="GO:0005524">
    <property type="term" value="F:ATP binding"/>
    <property type="evidence" value="ECO:0007669"/>
    <property type="project" value="UniProtKB-KW"/>
</dbReference>
<gene>
    <name evidence="8" type="ORF">METZ01_LOCUS76255</name>
</gene>
<evidence type="ECO:0000313" key="8">
    <source>
        <dbReference type="EMBL" id="SVA23401.1"/>
    </source>
</evidence>
<dbReference type="AlphaFoldDB" id="A0A381U6N2"/>
<evidence type="ECO:0000259" key="7">
    <source>
        <dbReference type="PROSITE" id="PS50893"/>
    </source>
</evidence>
<dbReference type="InterPro" id="IPR003439">
    <property type="entry name" value="ABC_transporter-like_ATP-bd"/>
</dbReference>
<keyword evidence="2" id="KW-0813">Transport</keyword>
<dbReference type="InterPro" id="IPR003593">
    <property type="entry name" value="AAA+_ATPase"/>
</dbReference>
<comment type="subcellular location">
    <subcellularLocation>
        <location evidence="1">Cell membrane</location>
        <topology evidence="1">Peripheral membrane protein</topology>
    </subcellularLocation>
</comment>
<dbReference type="CDD" id="cd03257">
    <property type="entry name" value="ABC_NikE_OppD_transporters"/>
    <property type="match status" value="1"/>
</dbReference>
<dbReference type="Gene3D" id="3.40.50.300">
    <property type="entry name" value="P-loop containing nucleotide triphosphate hydrolases"/>
    <property type="match status" value="1"/>
</dbReference>
<evidence type="ECO:0000256" key="6">
    <source>
        <dbReference type="ARBA" id="ARBA00023136"/>
    </source>
</evidence>
<reference evidence="8" key="1">
    <citation type="submission" date="2018-05" db="EMBL/GenBank/DDBJ databases">
        <authorList>
            <person name="Lanie J.A."/>
            <person name="Ng W.-L."/>
            <person name="Kazmierczak K.M."/>
            <person name="Andrzejewski T.M."/>
            <person name="Davidsen T.M."/>
            <person name="Wayne K.J."/>
            <person name="Tettelin H."/>
            <person name="Glass J.I."/>
            <person name="Rusch D."/>
            <person name="Podicherti R."/>
            <person name="Tsui H.-C.T."/>
            <person name="Winkler M.E."/>
        </authorList>
    </citation>
    <scope>NUCLEOTIDE SEQUENCE</scope>
</reference>
<dbReference type="FunFam" id="3.40.50.300:FF:000016">
    <property type="entry name" value="Oligopeptide ABC transporter ATP-binding component"/>
    <property type="match status" value="1"/>
</dbReference>
<dbReference type="PROSITE" id="PS50893">
    <property type="entry name" value="ABC_TRANSPORTER_2"/>
    <property type="match status" value="1"/>
</dbReference>
<dbReference type="PROSITE" id="PS00211">
    <property type="entry name" value="ABC_TRANSPORTER_1"/>
    <property type="match status" value="1"/>
</dbReference>
<organism evidence="8">
    <name type="scientific">marine metagenome</name>
    <dbReference type="NCBI Taxonomy" id="408172"/>
    <lineage>
        <taxon>unclassified sequences</taxon>
        <taxon>metagenomes</taxon>
        <taxon>ecological metagenomes</taxon>
    </lineage>
</organism>
<dbReference type="SUPFAM" id="SSF52540">
    <property type="entry name" value="P-loop containing nucleoside triphosphate hydrolases"/>
    <property type="match status" value="1"/>
</dbReference>
<dbReference type="InterPro" id="IPR017871">
    <property type="entry name" value="ABC_transporter-like_CS"/>
</dbReference>
<dbReference type="Pfam" id="PF00005">
    <property type="entry name" value="ABC_tran"/>
    <property type="match status" value="1"/>
</dbReference>
<dbReference type="InterPro" id="IPR050388">
    <property type="entry name" value="ABC_Ni/Peptide_Import"/>
</dbReference>
<evidence type="ECO:0000256" key="1">
    <source>
        <dbReference type="ARBA" id="ARBA00004202"/>
    </source>
</evidence>
<evidence type="ECO:0000256" key="2">
    <source>
        <dbReference type="ARBA" id="ARBA00022448"/>
    </source>
</evidence>
<dbReference type="GO" id="GO:0016887">
    <property type="term" value="F:ATP hydrolysis activity"/>
    <property type="evidence" value="ECO:0007669"/>
    <property type="project" value="InterPro"/>
</dbReference>
<evidence type="ECO:0000256" key="4">
    <source>
        <dbReference type="ARBA" id="ARBA00022741"/>
    </source>
</evidence>
<protein>
    <recommendedName>
        <fullName evidence="7">ABC transporter domain-containing protein</fullName>
    </recommendedName>
</protein>
<dbReference type="Pfam" id="PF08352">
    <property type="entry name" value="oligo_HPY"/>
    <property type="match status" value="1"/>
</dbReference>
<evidence type="ECO:0000256" key="3">
    <source>
        <dbReference type="ARBA" id="ARBA00022475"/>
    </source>
</evidence>
<dbReference type="PANTHER" id="PTHR43297">
    <property type="entry name" value="OLIGOPEPTIDE TRANSPORT ATP-BINDING PROTEIN APPD"/>
    <property type="match status" value="1"/>
</dbReference>
<evidence type="ECO:0000256" key="5">
    <source>
        <dbReference type="ARBA" id="ARBA00022840"/>
    </source>
</evidence>
<dbReference type="SMART" id="SM00382">
    <property type="entry name" value="AAA"/>
    <property type="match status" value="1"/>
</dbReference>
<proteinExistence type="predicted"/>
<dbReference type="GO" id="GO:0015833">
    <property type="term" value="P:peptide transport"/>
    <property type="evidence" value="ECO:0007669"/>
    <property type="project" value="InterPro"/>
</dbReference>
<feature type="domain" description="ABC transporter" evidence="7">
    <location>
        <begin position="4"/>
        <end position="257"/>
    </location>
</feature>
<keyword evidence="5" id="KW-0067">ATP-binding</keyword>
<keyword evidence="4" id="KW-0547">Nucleotide-binding</keyword>
<dbReference type="GO" id="GO:0005886">
    <property type="term" value="C:plasma membrane"/>
    <property type="evidence" value="ECO:0007669"/>
    <property type="project" value="UniProtKB-SubCell"/>
</dbReference>